<gene>
    <name evidence="2" type="ORF">GP2143_08319</name>
</gene>
<feature type="transmembrane region" description="Helical" evidence="1">
    <location>
        <begin position="7"/>
        <end position="28"/>
    </location>
</feature>
<evidence type="ECO:0008006" key="4">
    <source>
        <dbReference type="Google" id="ProtNLM"/>
    </source>
</evidence>
<dbReference type="STRING" id="247633.GP2143_08319"/>
<feature type="transmembrane region" description="Helical" evidence="1">
    <location>
        <begin position="72"/>
        <end position="97"/>
    </location>
</feature>
<dbReference type="eggNOG" id="ENOG5032URI">
    <property type="taxonomic scope" value="Bacteria"/>
</dbReference>
<keyword evidence="1" id="KW-1133">Transmembrane helix</keyword>
<evidence type="ECO:0000313" key="2">
    <source>
        <dbReference type="EMBL" id="EAW31540.1"/>
    </source>
</evidence>
<name>A0YCM1_9GAMM</name>
<keyword evidence="1" id="KW-0812">Transmembrane</keyword>
<feature type="transmembrane region" description="Helical" evidence="1">
    <location>
        <begin position="48"/>
        <end position="65"/>
    </location>
</feature>
<keyword evidence="1" id="KW-0472">Membrane</keyword>
<dbReference type="EMBL" id="AAVT01000003">
    <property type="protein sequence ID" value="EAW31540.1"/>
    <property type="molecule type" value="Genomic_DNA"/>
</dbReference>
<keyword evidence="3" id="KW-1185">Reference proteome</keyword>
<dbReference type="AlphaFoldDB" id="A0YCM1"/>
<accession>A0YCM1</accession>
<evidence type="ECO:0000313" key="3">
    <source>
        <dbReference type="Proteomes" id="UP000004931"/>
    </source>
</evidence>
<organism evidence="2 3">
    <name type="scientific">marine gamma proteobacterium HTCC2143</name>
    <dbReference type="NCBI Taxonomy" id="247633"/>
    <lineage>
        <taxon>Bacteria</taxon>
        <taxon>Pseudomonadati</taxon>
        <taxon>Pseudomonadota</taxon>
        <taxon>Gammaproteobacteria</taxon>
        <taxon>Cellvibrionales</taxon>
        <taxon>Spongiibacteraceae</taxon>
        <taxon>BD1-7 clade</taxon>
    </lineage>
</organism>
<dbReference type="Proteomes" id="UP000004931">
    <property type="component" value="Unassembled WGS sequence"/>
</dbReference>
<sequence>MLFFRIFLLAIIFVVGVYTFPVVMDYGLLSLFPNFFGEIGQLNWQGQFNLDFFTFLLLSGFWLVWRNQFSPLGFVLGLGGVLLGAPYLALYLLYLSYLTNGDVPKMLLGARVDK</sequence>
<reference evidence="2 3" key="1">
    <citation type="journal article" date="2010" name="J. Bacteriol.">
        <title>Genome sequence of the oligotrophic marine Gammaproteobacterium HTCC2143, isolated from the Oregon Coast.</title>
        <authorList>
            <person name="Oh H.M."/>
            <person name="Kang I."/>
            <person name="Ferriera S."/>
            <person name="Giovannoni S.J."/>
            <person name="Cho J.C."/>
        </authorList>
    </citation>
    <scope>NUCLEOTIDE SEQUENCE [LARGE SCALE GENOMIC DNA]</scope>
    <source>
        <strain evidence="2 3">HTCC2143</strain>
    </source>
</reference>
<evidence type="ECO:0000256" key="1">
    <source>
        <dbReference type="SAM" id="Phobius"/>
    </source>
</evidence>
<comment type="caution">
    <text evidence="2">The sequence shown here is derived from an EMBL/GenBank/DDBJ whole genome shotgun (WGS) entry which is preliminary data.</text>
</comment>
<proteinExistence type="predicted"/>
<protein>
    <recommendedName>
        <fullName evidence="4">DUF2834 domain-containing protein</fullName>
    </recommendedName>
</protein>